<evidence type="ECO:0000313" key="1">
    <source>
        <dbReference type="EMBL" id="QQP48887.1"/>
    </source>
</evidence>
<protein>
    <recommendedName>
        <fullName evidence="3">Reverse transcriptase zinc-binding domain-containing protein</fullName>
    </recommendedName>
</protein>
<proteinExistence type="predicted"/>
<sequence length="70" mass="7953">MGEVSACYVKPFTNKSKEKVEEQLCSFCNDNTETSEHLFYECSAVMTIRKIVEPCCWGSLVLPEEERLAA</sequence>
<dbReference type="Proteomes" id="UP000595437">
    <property type="component" value="Chromosome 6"/>
</dbReference>
<evidence type="ECO:0000313" key="2">
    <source>
        <dbReference type="Proteomes" id="UP000595437"/>
    </source>
</evidence>
<name>A0A7T8HF58_CALRO</name>
<evidence type="ECO:0008006" key="3">
    <source>
        <dbReference type="Google" id="ProtNLM"/>
    </source>
</evidence>
<reference evidence="2" key="1">
    <citation type="submission" date="2021-01" db="EMBL/GenBank/DDBJ databases">
        <title>Caligus Genome Assembly.</title>
        <authorList>
            <person name="Gallardo-Escarate C."/>
        </authorList>
    </citation>
    <scope>NUCLEOTIDE SEQUENCE [LARGE SCALE GENOMIC DNA]</scope>
</reference>
<keyword evidence="2" id="KW-1185">Reference proteome</keyword>
<gene>
    <name evidence="1" type="ORF">FKW44_009351</name>
</gene>
<dbReference type="AlphaFoldDB" id="A0A7T8HF58"/>
<organism evidence="1 2">
    <name type="scientific">Caligus rogercresseyi</name>
    <name type="common">Sea louse</name>
    <dbReference type="NCBI Taxonomy" id="217165"/>
    <lineage>
        <taxon>Eukaryota</taxon>
        <taxon>Metazoa</taxon>
        <taxon>Ecdysozoa</taxon>
        <taxon>Arthropoda</taxon>
        <taxon>Crustacea</taxon>
        <taxon>Multicrustacea</taxon>
        <taxon>Hexanauplia</taxon>
        <taxon>Copepoda</taxon>
        <taxon>Siphonostomatoida</taxon>
        <taxon>Caligidae</taxon>
        <taxon>Caligus</taxon>
    </lineage>
</organism>
<dbReference type="EMBL" id="CP045895">
    <property type="protein sequence ID" value="QQP48887.1"/>
    <property type="molecule type" value="Genomic_DNA"/>
</dbReference>
<accession>A0A7T8HF58</accession>